<dbReference type="InterPro" id="IPR043128">
    <property type="entry name" value="Rev_trsase/Diguanyl_cyclase"/>
</dbReference>
<evidence type="ECO:0000256" key="5">
    <source>
        <dbReference type="ARBA" id="ARBA00023136"/>
    </source>
</evidence>
<feature type="transmembrane region" description="Helical" evidence="6">
    <location>
        <begin position="74"/>
        <end position="97"/>
    </location>
</feature>
<accession>A0A4R1AUD7</accession>
<dbReference type="InterPro" id="IPR011620">
    <property type="entry name" value="Sig_transdc_His_kinase_LytS_TM"/>
</dbReference>
<dbReference type="EMBL" id="SJTH01000013">
    <property type="protein sequence ID" value="TCJ03851.1"/>
    <property type="molecule type" value="Genomic_DNA"/>
</dbReference>
<keyword evidence="3 6" id="KW-0812">Transmembrane</keyword>
<evidence type="ECO:0000256" key="6">
    <source>
        <dbReference type="SAM" id="Phobius"/>
    </source>
</evidence>
<organism evidence="8 9">
    <name type="scientific">Cytobacillus praedii</name>
    <dbReference type="NCBI Taxonomy" id="1742358"/>
    <lineage>
        <taxon>Bacteria</taxon>
        <taxon>Bacillati</taxon>
        <taxon>Bacillota</taxon>
        <taxon>Bacilli</taxon>
        <taxon>Bacillales</taxon>
        <taxon>Bacillaceae</taxon>
        <taxon>Cytobacillus</taxon>
    </lineage>
</organism>
<dbReference type="GO" id="GO:0043709">
    <property type="term" value="P:cell adhesion involved in single-species biofilm formation"/>
    <property type="evidence" value="ECO:0007669"/>
    <property type="project" value="TreeGrafter"/>
</dbReference>
<gene>
    <name evidence="8" type="ORF">E0Y62_12620</name>
</gene>
<dbReference type="Pfam" id="PF07694">
    <property type="entry name" value="5TM-5TMR_LYT"/>
    <property type="match status" value="1"/>
</dbReference>
<dbReference type="GO" id="GO:0005886">
    <property type="term" value="C:plasma membrane"/>
    <property type="evidence" value="ECO:0007669"/>
    <property type="project" value="UniProtKB-SubCell"/>
</dbReference>
<name>A0A4R1AUD7_9BACI</name>
<evidence type="ECO:0000313" key="8">
    <source>
        <dbReference type="EMBL" id="TCJ03851.1"/>
    </source>
</evidence>
<dbReference type="PANTHER" id="PTHR45138:SF9">
    <property type="entry name" value="DIGUANYLATE CYCLASE DGCM-RELATED"/>
    <property type="match status" value="1"/>
</dbReference>
<evidence type="ECO:0000256" key="4">
    <source>
        <dbReference type="ARBA" id="ARBA00022989"/>
    </source>
</evidence>
<dbReference type="STRING" id="1742358.GCA_001439605_02909"/>
<keyword evidence="9" id="KW-1185">Reference proteome</keyword>
<dbReference type="Pfam" id="PF00990">
    <property type="entry name" value="GGDEF"/>
    <property type="match status" value="1"/>
</dbReference>
<feature type="transmembrane region" description="Helical" evidence="6">
    <location>
        <begin position="35"/>
        <end position="53"/>
    </location>
</feature>
<feature type="transmembrane region" description="Helical" evidence="6">
    <location>
        <begin position="162"/>
        <end position="181"/>
    </location>
</feature>
<evidence type="ECO:0000256" key="1">
    <source>
        <dbReference type="ARBA" id="ARBA00004651"/>
    </source>
</evidence>
<comment type="caution">
    <text evidence="8">The sequence shown here is derived from an EMBL/GenBank/DDBJ whole genome shotgun (WGS) entry which is preliminary data.</text>
</comment>
<feature type="transmembrane region" description="Helical" evidence="6">
    <location>
        <begin position="103"/>
        <end position="120"/>
    </location>
</feature>
<dbReference type="InterPro" id="IPR050469">
    <property type="entry name" value="Diguanylate_Cyclase"/>
</dbReference>
<sequence>MMIKDFFTNLAILVSVLFFYSQVSNKYPLHAKSTLKIKILIGVLGGLLSNILMQYSIPVDNTMVDLRHIPTILLAYYGGGIPAFISMIMTLAGRFLISASLSSYLAIVISVSGTLFAIFFSKQNYSKKIKILGIVTFNNLVFSIVFSYLVSSFIIVLKVLPIYWIVSYLSAYLSFYVLAYIRKSQKLFNKYQTESTTDGLTGLNNVRKFEEVFDHLIKDLQTNEQKLALLFIDIDFFKKVNDTYGHSEGDVVLKELGLRLQQSTRAFDIVSRNGGEEFTVLLLNCPLNRANELAERIRKNVEDNPFTLNSGEEINLTISVGVACYQETTIDPTQLIEDADKALYQAKQSGRNRVCIYGQ</sequence>
<dbReference type="PANTHER" id="PTHR45138">
    <property type="entry name" value="REGULATORY COMPONENTS OF SENSORY TRANSDUCTION SYSTEM"/>
    <property type="match status" value="1"/>
</dbReference>
<dbReference type="GO" id="GO:1902201">
    <property type="term" value="P:negative regulation of bacterial-type flagellum-dependent cell motility"/>
    <property type="evidence" value="ECO:0007669"/>
    <property type="project" value="TreeGrafter"/>
</dbReference>
<comment type="subcellular location">
    <subcellularLocation>
        <location evidence="1">Cell membrane</location>
        <topology evidence="1">Multi-pass membrane protein</topology>
    </subcellularLocation>
</comment>
<evidence type="ECO:0000313" key="9">
    <source>
        <dbReference type="Proteomes" id="UP000293846"/>
    </source>
</evidence>
<evidence type="ECO:0000259" key="7">
    <source>
        <dbReference type="PROSITE" id="PS50887"/>
    </source>
</evidence>
<keyword evidence="4 6" id="KW-1133">Transmembrane helix</keyword>
<keyword evidence="2" id="KW-1003">Cell membrane</keyword>
<dbReference type="GO" id="GO:0052621">
    <property type="term" value="F:diguanylate cyclase activity"/>
    <property type="evidence" value="ECO:0007669"/>
    <property type="project" value="TreeGrafter"/>
</dbReference>
<proteinExistence type="predicted"/>
<dbReference type="GO" id="GO:0071555">
    <property type="term" value="P:cell wall organization"/>
    <property type="evidence" value="ECO:0007669"/>
    <property type="project" value="InterPro"/>
</dbReference>
<dbReference type="Proteomes" id="UP000293846">
    <property type="component" value="Unassembled WGS sequence"/>
</dbReference>
<evidence type="ECO:0000256" key="2">
    <source>
        <dbReference type="ARBA" id="ARBA00022475"/>
    </source>
</evidence>
<keyword evidence="5 6" id="KW-0472">Membrane</keyword>
<evidence type="ECO:0000256" key="3">
    <source>
        <dbReference type="ARBA" id="ARBA00022692"/>
    </source>
</evidence>
<protein>
    <submittedName>
        <fullName evidence="8">GGDEF domain-containing protein</fullName>
    </submittedName>
</protein>
<dbReference type="SUPFAM" id="SSF55073">
    <property type="entry name" value="Nucleotide cyclase"/>
    <property type="match status" value="1"/>
</dbReference>
<dbReference type="AlphaFoldDB" id="A0A4R1AUD7"/>
<dbReference type="GO" id="GO:0000155">
    <property type="term" value="F:phosphorelay sensor kinase activity"/>
    <property type="evidence" value="ECO:0007669"/>
    <property type="project" value="InterPro"/>
</dbReference>
<dbReference type="CDD" id="cd01949">
    <property type="entry name" value="GGDEF"/>
    <property type="match status" value="1"/>
</dbReference>
<dbReference type="OrthoDB" id="9759607at2"/>
<dbReference type="PROSITE" id="PS50887">
    <property type="entry name" value="GGDEF"/>
    <property type="match status" value="1"/>
</dbReference>
<feature type="transmembrane region" description="Helical" evidence="6">
    <location>
        <begin position="132"/>
        <end position="156"/>
    </location>
</feature>
<dbReference type="NCBIfam" id="TIGR00254">
    <property type="entry name" value="GGDEF"/>
    <property type="match status" value="1"/>
</dbReference>
<dbReference type="InterPro" id="IPR029787">
    <property type="entry name" value="Nucleotide_cyclase"/>
</dbReference>
<feature type="domain" description="GGDEF" evidence="7">
    <location>
        <begin position="225"/>
        <end position="359"/>
    </location>
</feature>
<dbReference type="InterPro" id="IPR000160">
    <property type="entry name" value="GGDEF_dom"/>
</dbReference>
<dbReference type="SMART" id="SM00267">
    <property type="entry name" value="GGDEF"/>
    <property type="match status" value="1"/>
</dbReference>
<dbReference type="FunFam" id="3.30.70.270:FF:000001">
    <property type="entry name" value="Diguanylate cyclase domain protein"/>
    <property type="match status" value="1"/>
</dbReference>
<reference evidence="8 9" key="1">
    <citation type="submission" date="2019-03" db="EMBL/GenBank/DDBJ databases">
        <authorList>
            <person name="Jensen L."/>
            <person name="Storgaard J."/>
            <person name="Sulaj E."/>
            <person name="Schramm A."/>
            <person name="Marshall I.P.G."/>
        </authorList>
    </citation>
    <scope>NUCLEOTIDE SEQUENCE [LARGE SCALE GENOMIC DNA]</scope>
    <source>
        <strain evidence="8 9">2017H2G3</strain>
    </source>
</reference>
<dbReference type="Gene3D" id="3.30.70.270">
    <property type="match status" value="1"/>
</dbReference>